<dbReference type="EMBL" id="BSVB01000001">
    <property type="protein sequence ID" value="GMA94980.1"/>
    <property type="molecule type" value="Genomic_DNA"/>
</dbReference>
<keyword evidence="4" id="KW-1185">Reference proteome</keyword>
<name>A0ABQ6K2X8_9MICO</name>
<keyword evidence="2" id="KW-0732">Signal</keyword>
<evidence type="ECO:0000256" key="1">
    <source>
        <dbReference type="SAM" id="Phobius"/>
    </source>
</evidence>
<keyword evidence="1" id="KW-1133">Transmembrane helix</keyword>
<feature type="signal peptide" evidence="2">
    <location>
        <begin position="1"/>
        <end position="19"/>
    </location>
</feature>
<proteinExistence type="predicted"/>
<accession>A0ABQ6K2X8</accession>
<organism evidence="3 4">
    <name type="scientific">Pseudolysinimonas kribbensis</name>
    <dbReference type="NCBI Taxonomy" id="433641"/>
    <lineage>
        <taxon>Bacteria</taxon>
        <taxon>Bacillati</taxon>
        <taxon>Actinomycetota</taxon>
        <taxon>Actinomycetes</taxon>
        <taxon>Micrococcales</taxon>
        <taxon>Microbacteriaceae</taxon>
        <taxon>Pseudolysinimonas</taxon>
    </lineage>
</organism>
<dbReference type="Proteomes" id="UP001157034">
    <property type="component" value="Unassembled WGS sequence"/>
</dbReference>
<reference evidence="4" key="1">
    <citation type="journal article" date="2019" name="Int. J. Syst. Evol. Microbiol.">
        <title>The Global Catalogue of Microorganisms (GCM) 10K type strain sequencing project: providing services to taxonomists for standard genome sequencing and annotation.</title>
        <authorList>
            <consortium name="The Broad Institute Genomics Platform"/>
            <consortium name="The Broad Institute Genome Sequencing Center for Infectious Disease"/>
            <person name="Wu L."/>
            <person name="Ma J."/>
        </authorList>
    </citation>
    <scope>NUCLEOTIDE SEQUENCE [LARGE SCALE GENOMIC DNA]</scope>
    <source>
        <strain evidence="4">NBRC 108894</strain>
    </source>
</reference>
<comment type="caution">
    <text evidence="3">The sequence shown here is derived from an EMBL/GenBank/DDBJ whole genome shotgun (WGS) entry which is preliminary data.</text>
</comment>
<gene>
    <name evidence="3" type="ORF">GCM10025881_18040</name>
</gene>
<keyword evidence="1" id="KW-0472">Membrane</keyword>
<sequence length="90" mass="9231">MVGVLCAAGAIAAVSTAVAVLDSSGMFSAVNGQPSEMDRRFAVAQAGYAILALAPPLAGGFLVAGIAILALLARRWRTEHPEPLTRARAR</sequence>
<dbReference type="RefSeq" id="WP_284253840.1">
    <property type="nucleotide sequence ID" value="NZ_BAAAQO010000002.1"/>
</dbReference>
<evidence type="ECO:0000313" key="3">
    <source>
        <dbReference type="EMBL" id="GMA94980.1"/>
    </source>
</evidence>
<feature type="transmembrane region" description="Helical" evidence="1">
    <location>
        <begin position="48"/>
        <end position="72"/>
    </location>
</feature>
<evidence type="ECO:0000256" key="2">
    <source>
        <dbReference type="SAM" id="SignalP"/>
    </source>
</evidence>
<feature type="chain" id="PRO_5045284485" evidence="2">
    <location>
        <begin position="20"/>
        <end position="90"/>
    </location>
</feature>
<protein>
    <submittedName>
        <fullName evidence="3">Uncharacterized protein</fullName>
    </submittedName>
</protein>
<evidence type="ECO:0000313" key="4">
    <source>
        <dbReference type="Proteomes" id="UP001157034"/>
    </source>
</evidence>
<keyword evidence="1" id="KW-0812">Transmembrane</keyword>